<organism evidence="1 2">
    <name type="scientific">Entomophthora muscae</name>
    <dbReference type="NCBI Taxonomy" id="34485"/>
    <lineage>
        <taxon>Eukaryota</taxon>
        <taxon>Fungi</taxon>
        <taxon>Fungi incertae sedis</taxon>
        <taxon>Zoopagomycota</taxon>
        <taxon>Entomophthoromycotina</taxon>
        <taxon>Entomophthoromycetes</taxon>
        <taxon>Entomophthorales</taxon>
        <taxon>Entomophthoraceae</taxon>
        <taxon>Entomophthora</taxon>
    </lineage>
</organism>
<proteinExistence type="predicted"/>
<name>A0ACC2UKS0_9FUNG</name>
<evidence type="ECO:0000313" key="2">
    <source>
        <dbReference type="Proteomes" id="UP001165960"/>
    </source>
</evidence>
<dbReference type="Proteomes" id="UP001165960">
    <property type="component" value="Unassembled WGS sequence"/>
</dbReference>
<accession>A0ACC2UKS0</accession>
<keyword evidence="2" id="KW-1185">Reference proteome</keyword>
<dbReference type="EMBL" id="QTSX02000220">
    <property type="protein sequence ID" value="KAJ9087638.1"/>
    <property type="molecule type" value="Genomic_DNA"/>
</dbReference>
<protein>
    <submittedName>
        <fullName evidence="1">Uncharacterized protein</fullName>
    </submittedName>
</protein>
<gene>
    <name evidence="1" type="ORF">DSO57_1031087</name>
</gene>
<sequence length="349" mass="40639">MEWAKCRITTQTAKLWSNIGFSPQESKPWITQKFTHEEARSWSYTGITPILAGQWGPFEKWTPEEATEWMVGGFTASEMKYWISKETPFKEAQEWNQMGISSSIHMTLGKNFISRETWEKWQTTAPIAEAAKWIKHGFGIEQAQIWREYRVQPEQAAQLKGKITPMEAKEWLHLGFEAEDIEPWRSHMPNAKMASEYCKVNIEPLNAGKWAEMGMEPEEAQYFEKGGWAHDRTEAWIHTQEINLEMFKPYIHYSSTPDKILEWVRSRFHPTMARQWMEIEIGIPLATTMDNAKISPNMVAEYTEAGYTLDEAIPLLFKGIPLDKAPSPKRKRGENMTYSEKIKKRIPQV</sequence>
<evidence type="ECO:0000313" key="1">
    <source>
        <dbReference type="EMBL" id="KAJ9087638.1"/>
    </source>
</evidence>
<reference evidence="1" key="1">
    <citation type="submission" date="2022-04" db="EMBL/GenBank/DDBJ databases">
        <title>Genome of the entomopathogenic fungus Entomophthora muscae.</title>
        <authorList>
            <person name="Elya C."/>
            <person name="Lovett B.R."/>
            <person name="Lee E."/>
            <person name="Macias A.M."/>
            <person name="Hajek A.E."/>
            <person name="De Bivort B.L."/>
            <person name="Kasson M.T."/>
            <person name="De Fine Licht H.H."/>
            <person name="Stajich J.E."/>
        </authorList>
    </citation>
    <scope>NUCLEOTIDE SEQUENCE</scope>
    <source>
        <strain evidence="1">Berkeley</strain>
    </source>
</reference>
<comment type="caution">
    <text evidence="1">The sequence shown here is derived from an EMBL/GenBank/DDBJ whole genome shotgun (WGS) entry which is preliminary data.</text>
</comment>